<proteinExistence type="predicted"/>
<dbReference type="EMBL" id="OC321973">
    <property type="protein sequence ID" value="CAD7411017.1"/>
    <property type="molecule type" value="Genomic_DNA"/>
</dbReference>
<dbReference type="AlphaFoldDB" id="A0A7R9DAA5"/>
<name>A0A7R9DAA5_TIMCR</name>
<evidence type="ECO:0000313" key="1">
    <source>
        <dbReference type="EMBL" id="CAD7411017.1"/>
    </source>
</evidence>
<reference evidence="1" key="1">
    <citation type="submission" date="2020-11" db="EMBL/GenBank/DDBJ databases">
        <authorList>
            <person name="Tran Van P."/>
        </authorList>
    </citation>
    <scope>NUCLEOTIDE SEQUENCE</scope>
</reference>
<accession>A0A7R9DAA5</accession>
<protein>
    <submittedName>
        <fullName evidence="1">Uncharacterized protein</fullName>
    </submittedName>
</protein>
<gene>
    <name evidence="1" type="ORF">TCEB3V08_LOCUS10753</name>
</gene>
<sequence length="89" mass="10247">MVGSKCNRFLVDLEAERNKISTLIDGSPSLVSSIQRPWSCLSELTVEQRTQAQEARLDPSHQLEQRSSSQLYLHTIIRTTHSLNYYVQR</sequence>
<organism evidence="1">
    <name type="scientific">Timema cristinae</name>
    <name type="common">Walking stick</name>
    <dbReference type="NCBI Taxonomy" id="61476"/>
    <lineage>
        <taxon>Eukaryota</taxon>
        <taxon>Metazoa</taxon>
        <taxon>Ecdysozoa</taxon>
        <taxon>Arthropoda</taxon>
        <taxon>Hexapoda</taxon>
        <taxon>Insecta</taxon>
        <taxon>Pterygota</taxon>
        <taxon>Neoptera</taxon>
        <taxon>Polyneoptera</taxon>
        <taxon>Phasmatodea</taxon>
        <taxon>Timematodea</taxon>
        <taxon>Timematoidea</taxon>
        <taxon>Timematidae</taxon>
        <taxon>Timema</taxon>
    </lineage>
</organism>